<accession>A0A840I644</accession>
<reference evidence="1 2" key="1">
    <citation type="submission" date="2020-08" db="EMBL/GenBank/DDBJ databases">
        <title>Genomic Encyclopedia of Type Strains, Phase IV (KMG-IV): sequencing the most valuable type-strain genomes for metagenomic binning, comparative biology and taxonomic classification.</title>
        <authorList>
            <person name="Goeker M."/>
        </authorList>
    </citation>
    <scope>NUCLEOTIDE SEQUENCE [LARGE SCALE GENOMIC DNA]</scope>
    <source>
        <strain evidence="1 2">DSM 102850</strain>
    </source>
</reference>
<evidence type="ECO:0000313" key="1">
    <source>
        <dbReference type="EMBL" id="MBB4660406.1"/>
    </source>
</evidence>
<dbReference type="EMBL" id="JACHOB010000012">
    <property type="protein sequence ID" value="MBB4660406.1"/>
    <property type="molecule type" value="Genomic_DNA"/>
</dbReference>
<sequence>CATGASQTPLTDGWSIVRDLGVGEPRSGQRGLVAPPDAEVVYLRHTG</sequence>
<organism evidence="1 2">
    <name type="scientific">Parvularcula dongshanensis</name>
    <dbReference type="NCBI Taxonomy" id="1173995"/>
    <lineage>
        <taxon>Bacteria</taxon>
        <taxon>Pseudomonadati</taxon>
        <taxon>Pseudomonadota</taxon>
        <taxon>Alphaproteobacteria</taxon>
        <taxon>Parvularculales</taxon>
        <taxon>Parvularculaceae</taxon>
        <taxon>Parvularcula</taxon>
    </lineage>
</organism>
<comment type="caution">
    <text evidence="1">The sequence shown here is derived from an EMBL/GenBank/DDBJ whole genome shotgun (WGS) entry which is preliminary data.</text>
</comment>
<proteinExistence type="predicted"/>
<evidence type="ECO:0000313" key="2">
    <source>
        <dbReference type="Proteomes" id="UP000563524"/>
    </source>
</evidence>
<name>A0A840I644_9PROT</name>
<dbReference type="Proteomes" id="UP000563524">
    <property type="component" value="Unassembled WGS sequence"/>
</dbReference>
<feature type="non-terminal residue" evidence="1">
    <location>
        <position position="1"/>
    </location>
</feature>
<dbReference type="AlphaFoldDB" id="A0A840I644"/>
<keyword evidence="2" id="KW-1185">Reference proteome</keyword>
<protein>
    <submittedName>
        <fullName evidence="1">Uncharacterized protein</fullName>
    </submittedName>
</protein>
<gene>
    <name evidence="1" type="ORF">GGQ59_002958</name>
</gene>